<dbReference type="STRING" id="8167.A0A484DDN3"/>
<accession>A0A484DDN3</accession>
<reference evidence="2 3" key="1">
    <citation type="submission" date="2019-01" db="EMBL/GenBank/DDBJ databases">
        <title>A chromosome-scale genome assembly of the yellow perch, Perca flavescens.</title>
        <authorList>
            <person name="Feron R."/>
            <person name="Morvezen R."/>
            <person name="Bestin A."/>
            <person name="Haffray P."/>
            <person name="Klopp C."/>
            <person name="Zahm M."/>
            <person name="Cabau C."/>
            <person name="Roques C."/>
            <person name="Donnadieu C."/>
            <person name="Bouchez O."/>
            <person name="Christie M."/>
            <person name="Larson W."/>
            <person name="Guiguen Y."/>
        </authorList>
    </citation>
    <scope>NUCLEOTIDE SEQUENCE [LARGE SCALE GENOMIC DNA]</scope>
    <source>
        <strain evidence="2">YP-PL-M2</strain>
        <tissue evidence="2">Blood</tissue>
    </source>
</reference>
<dbReference type="EMBL" id="SCKG01000004">
    <property type="protein sequence ID" value="TDH13656.1"/>
    <property type="molecule type" value="Genomic_DNA"/>
</dbReference>
<dbReference type="Proteomes" id="UP000295070">
    <property type="component" value="Chromosome 4"/>
</dbReference>
<organism evidence="2 3">
    <name type="scientific">Perca flavescens</name>
    <name type="common">American yellow perch</name>
    <name type="synonym">Morone flavescens</name>
    <dbReference type="NCBI Taxonomy" id="8167"/>
    <lineage>
        <taxon>Eukaryota</taxon>
        <taxon>Metazoa</taxon>
        <taxon>Chordata</taxon>
        <taxon>Craniata</taxon>
        <taxon>Vertebrata</taxon>
        <taxon>Euteleostomi</taxon>
        <taxon>Actinopterygii</taxon>
        <taxon>Neopterygii</taxon>
        <taxon>Teleostei</taxon>
        <taxon>Neoteleostei</taxon>
        <taxon>Acanthomorphata</taxon>
        <taxon>Eupercaria</taxon>
        <taxon>Perciformes</taxon>
        <taxon>Percoidei</taxon>
        <taxon>Percidae</taxon>
        <taxon>Percinae</taxon>
        <taxon>Perca</taxon>
    </lineage>
</organism>
<sequence>MPPKKQPAIEEIDDIKRSLDFLSEEITAVRLQQKAILELVVEVQLQNQEKDKRLAFLKNRVADLEQYTRMNDVIVTGLKIKPWSYARAATVTTDHDREPGESVSDSVEQQVAAFLQSKGIKLDCNAIEACHPLPQRNRAQQSHPSSEVCPIPAFESLIELS</sequence>
<comment type="caution">
    <text evidence="2">The sequence shown here is derived from an EMBL/GenBank/DDBJ whole genome shotgun (WGS) entry which is preliminary data.</text>
</comment>
<proteinExistence type="predicted"/>
<dbReference type="AlphaFoldDB" id="A0A484DDN3"/>
<evidence type="ECO:0000313" key="3">
    <source>
        <dbReference type="Proteomes" id="UP000295070"/>
    </source>
</evidence>
<evidence type="ECO:0000256" key="1">
    <source>
        <dbReference type="SAM" id="Coils"/>
    </source>
</evidence>
<keyword evidence="1" id="KW-0175">Coiled coil</keyword>
<gene>
    <name evidence="2" type="ORF">EPR50_G00036790</name>
</gene>
<feature type="coiled-coil region" evidence="1">
    <location>
        <begin position="12"/>
        <end position="67"/>
    </location>
</feature>
<name>A0A484DDN3_PERFV</name>
<keyword evidence="3" id="KW-1185">Reference proteome</keyword>
<evidence type="ECO:0000313" key="2">
    <source>
        <dbReference type="EMBL" id="TDH13656.1"/>
    </source>
</evidence>
<protein>
    <submittedName>
        <fullName evidence="2">Uncharacterized protein</fullName>
    </submittedName>
</protein>